<dbReference type="Pfam" id="PF07624">
    <property type="entry name" value="PSD2"/>
    <property type="match status" value="1"/>
</dbReference>
<evidence type="ECO:0000259" key="3">
    <source>
        <dbReference type="Pfam" id="PF07626"/>
    </source>
</evidence>
<evidence type="ECO:0000259" key="6">
    <source>
        <dbReference type="Pfam" id="PF07635"/>
    </source>
</evidence>
<proteinExistence type="predicted"/>
<reference evidence="8" key="1">
    <citation type="submission" date="2006-10" db="EMBL/GenBank/DDBJ databases">
        <title>Complete sequence of Solibacter usitatus Ellin6076.</title>
        <authorList>
            <consortium name="US DOE Joint Genome Institute"/>
            <person name="Copeland A."/>
            <person name="Lucas S."/>
            <person name="Lapidus A."/>
            <person name="Barry K."/>
            <person name="Detter J.C."/>
            <person name="Glavina del Rio T."/>
            <person name="Hammon N."/>
            <person name="Israni S."/>
            <person name="Dalin E."/>
            <person name="Tice H."/>
            <person name="Pitluck S."/>
            <person name="Thompson L.S."/>
            <person name="Brettin T."/>
            <person name="Bruce D."/>
            <person name="Han C."/>
            <person name="Tapia R."/>
            <person name="Gilna P."/>
            <person name="Schmutz J."/>
            <person name="Larimer F."/>
            <person name="Land M."/>
            <person name="Hauser L."/>
            <person name="Kyrpides N."/>
            <person name="Mikhailova N."/>
            <person name="Janssen P.H."/>
            <person name="Kuske C.R."/>
            <person name="Richardson P."/>
        </authorList>
    </citation>
    <scope>NUCLEOTIDE SEQUENCE</scope>
    <source>
        <strain evidence="8">Ellin6076</strain>
    </source>
</reference>
<dbReference type="InterPro" id="IPR011478">
    <property type="entry name" value="DUF1585"/>
</dbReference>
<feature type="domain" description="Cytochrome C Planctomycete-type" evidence="6">
    <location>
        <begin position="27"/>
        <end position="74"/>
    </location>
</feature>
<name>Q02AI8_SOLUE</name>
<gene>
    <name evidence="8" type="ordered locus">Acid_0929</name>
</gene>
<dbReference type="Pfam" id="PF07635">
    <property type="entry name" value="PSCyt1"/>
    <property type="match status" value="1"/>
</dbReference>
<dbReference type="AlphaFoldDB" id="Q02AI8"/>
<sequence>MSLLVGGTVWAADDASAVSLATFRQYCFQCHGNAAAMGGIRLEQMAAKGPGGEYFQQWQRVSAALEQGRMPPKGMPQPTDDQRHQLASWVRSELGAYVKAHDGEPGRVTVRRLTSGEYGYAVRDLTGLDIDTGIDAASDSVGGEGFTNFGDVQFMQDANLEHYLAAAKKIADHAVIGSGSLEFFADPGKTGFELSAVNRIKNIYAEYGFRTVSGEGGISYGLEKYGKVFFAAWLYRHRAARGEPNVTLKEIALREGVSPRFAQHIWTVMHTPALGYPTSDMVARWTKLPAPGADLKAGEAAAREGCNELQKYVTTWPLWLFARGDVAAGGAGDESPLIINDKSLTLKSTHHFTFNRGGRGGAGRAPVTAGPAKIFLNVVTVNPGASGKSVVLWRNATVAYRKPGGRGQVIDTADAAGNGSVKGLPTGPKQPLREVVSPETAAKLHFGTSPDGTAIGPGDFASELSVSFEVPVPAGYSGFELQFDTEVGSARDQVYRIVVTDREDGTSRGIPVRALIGDPASNGARKFKAGVLELAALLPPNSQGEPTPADKDPIPDPFDSTYNVPEHDDFDTRVKYIRDDRFVYRNMLDDATRARLDHAWNDLYASFEYHDNYLDLIAKHYNVDLKGKHIADLDQASLNAMPAEARKYAIGIKAEYDSVMKAQAAARPGHLDDCLKFAARAWRRPLTEKERQSLRSFYDQTITTEKDHSAAIRAVLARILVSPGFLYRVETPIDALTVKPLSNWDMASRLSFFLWSSIPDDELRRAAAAGELGSVPKLQAQVKRMLADPKARRLSAEFFGQWLGFYRFDQFKGVDTSRYPEFTDEVKSSMYDEAVSFFEHIVRQDRPVREILSADYTFLNQPLAKFYGVKQPVRSKDAVELVDGANGFQRGGLLRLGAVLTATSAPLRTSPVKRGDWVLRRILGTPVPPPPADAGSIPADDKLFGGLSVKERLQVHKRNATCANCHMRIDPLGFSLEHYDSTGRWREKYSDGRPIDDSGALSDGKEIAGIPGLLAYLQSKDDQVRRTLAFKLVGYALGRTVQASDEALIERMVQAGGSATFSQLAAEIVTSKQFRNRLGREDAPPPTVKTAAVAQNSTGRAGAR</sequence>
<dbReference type="InterPro" id="IPR013039">
    <property type="entry name" value="DUF1588"/>
</dbReference>
<evidence type="ECO:0000259" key="7">
    <source>
        <dbReference type="Pfam" id="PF07637"/>
    </source>
</evidence>
<organism evidence="8">
    <name type="scientific">Solibacter usitatus (strain Ellin6076)</name>
    <dbReference type="NCBI Taxonomy" id="234267"/>
    <lineage>
        <taxon>Bacteria</taxon>
        <taxon>Pseudomonadati</taxon>
        <taxon>Acidobacteriota</taxon>
        <taxon>Terriglobia</taxon>
        <taxon>Bryobacterales</taxon>
        <taxon>Solibacteraceae</taxon>
        <taxon>Candidatus Solibacter</taxon>
    </lineage>
</organism>
<dbReference type="eggNOG" id="COG2010">
    <property type="taxonomic scope" value="Bacteria"/>
</dbReference>
<dbReference type="KEGG" id="sus:Acid_0929"/>
<evidence type="ECO:0000259" key="2">
    <source>
        <dbReference type="Pfam" id="PF07624"/>
    </source>
</evidence>
<dbReference type="Pfam" id="PF07631">
    <property type="entry name" value="PSD4"/>
    <property type="match status" value="1"/>
</dbReference>
<dbReference type="Pfam" id="PF07626">
    <property type="entry name" value="PSD3"/>
    <property type="match status" value="1"/>
</dbReference>
<dbReference type="InterPro" id="IPR013042">
    <property type="entry name" value="DUF1592"/>
</dbReference>
<dbReference type="GO" id="GO:0020037">
    <property type="term" value="F:heme binding"/>
    <property type="evidence" value="ECO:0007669"/>
    <property type="project" value="InterPro"/>
</dbReference>
<evidence type="ECO:0000259" key="4">
    <source>
        <dbReference type="Pfam" id="PF07627"/>
    </source>
</evidence>
<dbReference type="Gene3D" id="1.10.760.10">
    <property type="entry name" value="Cytochrome c-like domain"/>
    <property type="match status" value="1"/>
</dbReference>
<evidence type="ECO:0008006" key="9">
    <source>
        <dbReference type="Google" id="ProtNLM"/>
    </source>
</evidence>
<dbReference type="HOGENOM" id="CLU_007458_0_0_0"/>
<dbReference type="InterPro" id="IPR013043">
    <property type="entry name" value="DUF1595"/>
</dbReference>
<protein>
    <recommendedName>
        <fullName evidence="9">Cytochrome c domain-containing protein</fullName>
    </recommendedName>
</protein>
<feature type="domain" description="DUF1585" evidence="2">
    <location>
        <begin position="1003"/>
        <end position="1074"/>
    </location>
</feature>
<feature type="domain" description="DUF1595" evidence="7">
    <location>
        <begin position="676"/>
        <end position="730"/>
    </location>
</feature>
<evidence type="ECO:0000259" key="5">
    <source>
        <dbReference type="Pfam" id="PF07631"/>
    </source>
</evidence>
<feature type="domain" description="DUF1592" evidence="5">
    <location>
        <begin position="741"/>
        <end position="869"/>
    </location>
</feature>
<dbReference type="EMBL" id="CP000473">
    <property type="protein sequence ID" value="ABJ81928.1"/>
    <property type="molecule type" value="Genomic_DNA"/>
</dbReference>
<dbReference type="InParanoid" id="Q02AI8"/>
<dbReference type="GO" id="GO:0009055">
    <property type="term" value="F:electron transfer activity"/>
    <property type="evidence" value="ECO:0007669"/>
    <property type="project" value="InterPro"/>
</dbReference>
<feature type="domain" description="DUF1588" evidence="4">
    <location>
        <begin position="890"/>
        <end position="988"/>
    </location>
</feature>
<feature type="domain" description="DUF1587" evidence="3">
    <location>
        <begin position="111"/>
        <end position="175"/>
    </location>
</feature>
<evidence type="ECO:0000313" key="8">
    <source>
        <dbReference type="EMBL" id="ABJ81928.1"/>
    </source>
</evidence>
<dbReference type="Pfam" id="PF07627">
    <property type="entry name" value="PSCyt3"/>
    <property type="match status" value="1"/>
</dbReference>
<dbReference type="Pfam" id="PF07637">
    <property type="entry name" value="PSD5"/>
    <property type="match status" value="1"/>
</dbReference>
<dbReference type="InterPro" id="IPR013036">
    <property type="entry name" value="DUF1587"/>
</dbReference>
<dbReference type="InterPro" id="IPR036909">
    <property type="entry name" value="Cyt_c-like_dom_sf"/>
</dbReference>
<dbReference type="SUPFAM" id="SSF46626">
    <property type="entry name" value="Cytochrome c"/>
    <property type="match status" value="1"/>
</dbReference>
<evidence type="ECO:0000256" key="1">
    <source>
        <dbReference type="SAM" id="MobiDB-lite"/>
    </source>
</evidence>
<dbReference type="STRING" id="234267.Acid_0929"/>
<feature type="compositionally biased region" description="Polar residues" evidence="1">
    <location>
        <begin position="1095"/>
        <end position="1104"/>
    </location>
</feature>
<dbReference type="InterPro" id="IPR011429">
    <property type="entry name" value="Cyt_c_Planctomycete-type"/>
</dbReference>
<accession>Q02AI8</accession>
<feature type="region of interest" description="Disordered" evidence="1">
    <location>
        <begin position="1078"/>
        <end position="1104"/>
    </location>
</feature>